<dbReference type="EMBL" id="RBNI01014743">
    <property type="protein sequence ID" value="RUP19164.1"/>
    <property type="molecule type" value="Genomic_DNA"/>
</dbReference>
<comment type="caution">
    <text evidence="1">The sequence shown here is derived from an EMBL/GenBank/DDBJ whole genome shotgun (WGS) entry which is preliminary data.</text>
</comment>
<evidence type="ECO:0000313" key="2">
    <source>
        <dbReference type="Proteomes" id="UP000268093"/>
    </source>
</evidence>
<protein>
    <submittedName>
        <fullName evidence="1">Uncharacterized protein</fullName>
    </submittedName>
</protein>
<reference evidence="1 2" key="1">
    <citation type="journal article" date="2018" name="New Phytol.">
        <title>Phylogenomics of Endogonaceae and evolution of mycorrhizas within Mucoromycota.</title>
        <authorList>
            <person name="Chang Y."/>
            <person name="Desiro A."/>
            <person name="Na H."/>
            <person name="Sandor L."/>
            <person name="Lipzen A."/>
            <person name="Clum A."/>
            <person name="Barry K."/>
            <person name="Grigoriev I.V."/>
            <person name="Martin F.M."/>
            <person name="Stajich J.E."/>
            <person name="Smith M.E."/>
            <person name="Bonito G."/>
            <person name="Spatafora J.W."/>
        </authorList>
    </citation>
    <scope>NUCLEOTIDE SEQUENCE [LARGE SCALE GENOMIC DNA]</scope>
    <source>
        <strain evidence="1 2">GMNB39</strain>
    </source>
</reference>
<proteinExistence type="predicted"/>
<evidence type="ECO:0000313" key="1">
    <source>
        <dbReference type="EMBL" id="RUP19164.1"/>
    </source>
</evidence>
<dbReference type="AlphaFoldDB" id="A0A433BA35"/>
<accession>A0A433BA35</accession>
<gene>
    <name evidence="1" type="ORF">BC936DRAFT_139340</name>
</gene>
<organism evidence="1 2">
    <name type="scientific">Jimgerdemannia flammicorona</name>
    <dbReference type="NCBI Taxonomy" id="994334"/>
    <lineage>
        <taxon>Eukaryota</taxon>
        <taxon>Fungi</taxon>
        <taxon>Fungi incertae sedis</taxon>
        <taxon>Mucoromycota</taxon>
        <taxon>Mucoromycotina</taxon>
        <taxon>Endogonomycetes</taxon>
        <taxon>Endogonales</taxon>
        <taxon>Endogonaceae</taxon>
        <taxon>Jimgerdemannia</taxon>
    </lineage>
</organism>
<dbReference type="Proteomes" id="UP000268093">
    <property type="component" value="Unassembled WGS sequence"/>
</dbReference>
<sequence>MKSVGHPAYHDHIRSLMKYKYVGNRGDPEAEICVLTEHVLTFDAANGGVEVERAALGTVLVLVDHGLMRSNVGHGCLDARLTMTRAAGSRNGVAVERRAHLYDLFTADCVVMAEAHCRLCVYVSVMCEVLRGACEGVKCEVRSAKCEVRGARCEVRGARCER</sequence>
<name>A0A433BA35_9FUNG</name>
<keyword evidence="2" id="KW-1185">Reference proteome</keyword>